<comment type="subcellular location">
    <subcellularLocation>
        <location evidence="1">Endomembrane system</location>
        <topology evidence="1">Multi-pass membrane protein</topology>
    </subcellularLocation>
</comment>
<evidence type="ECO:0000313" key="7">
    <source>
        <dbReference type="Proteomes" id="UP000220828"/>
    </source>
</evidence>
<accession>A0A2H3KCY9</accession>
<evidence type="ECO:0000256" key="1">
    <source>
        <dbReference type="ARBA" id="ARBA00004127"/>
    </source>
</evidence>
<dbReference type="GO" id="GO:0008168">
    <property type="term" value="F:methyltransferase activity"/>
    <property type="evidence" value="ECO:0007669"/>
    <property type="project" value="UniProtKB-KW"/>
</dbReference>
<dbReference type="PANTHER" id="PTHR43847">
    <property type="entry name" value="BLL3993 PROTEIN"/>
    <property type="match status" value="1"/>
</dbReference>
<dbReference type="AlphaFoldDB" id="A0A2H3KCY9"/>
<evidence type="ECO:0000256" key="2">
    <source>
        <dbReference type="ARBA" id="ARBA00022692"/>
    </source>
</evidence>
<protein>
    <submittedName>
        <fullName evidence="6">Protein-S-isoprenylcysteine methyltransferase</fullName>
    </submittedName>
</protein>
<dbReference type="PANTHER" id="PTHR43847:SF1">
    <property type="entry name" value="BLL3993 PROTEIN"/>
    <property type="match status" value="1"/>
</dbReference>
<keyword evidence="3 5" id="KW-1133">Transmembrane helix</keyword>
<dbReference type="Proteomes" id="UP000220828">
    <property type="component" value="Unassembled WGS sequence"/>
</dbReference>
<evidence type="ECO:0000256" key="5">
    <source>
        <dbReference type="SAM" id="Phobius"/>
    </source>
</evidence>
<organism evidence="6 7">
    <name type="scientific">Flavobacterium branchiophilum</name>
    <dbReference type="NCBI Taxonomy" id="55197"/>
    <lineage>
        <taxon>Bacteria</taxon>
        <taxon>Pseudomonadati</taxon>
        <taxon>Bacteroidota</taxon>
        <taxon>Flavobacteriia</taxon>
        <taxon>Flavobacteriales</taxon>
        <taxon>Flavobacteriaceae</taxon>
        <taxon>Flavobacterium</taxon>
    </lineage>
</organism>
<dbReference type="GO" id="GO:0032259">
    <property type="term" value="P:methylation"/>
    <property type="evidence" value="ECO:0007669"/>
    <property type="project" value="UniProtKB-KW"/>
</dbReference>
<dbReference type="InterPro" id="IPR007318">
    <property type="entry name" value="Phopholipid_MeTrfase"/>
</dbReference>
<dbReference type="OrthoDB" id="9809773at2"/>
<feature type="transmembrane region" description="Helical" evidence="5">
    <location>
        <begin position="50"/>
        <end position="72"/>
    </location>
</feature>
<dbReference type="EMBL" id="PCMW01000029">
    <property type="protein sequence ID" value="PDS25388.1"/>
    <property type="molecule type" value="Genomic_DNA"/>
</dbReference>
<dbReference type="InterPro" id="IPR052527">
    <property type="entry name" value="Metal_cation-efflux_comp"/>
</dbReference>
<keyword evidence="2 5" id="KW-0812">Transmembrane</keyword>
<gene>
    <name evidence="6" type="ORF">B0A77_05100</name>
</gene>
<evidence type="ECO:0000256" key="3">
    <source>
        <dbReference type="ARBA" id="ARBA00022989"/>
    </source>
</evidence>
<keyword evidence="6" id="KW-0808">Transferase</keyword>
<dbReference type="Pfam" id="PF04191">
    <property type="entry name" value="PEMT"/>
    <property type="match status" value="1"/>
</dbReference>
<evidence type="ECO:0000313" key="6">
    <source>
        <dbReference type="EMBL" id="PDS25388.1"/>
    </source>
</evidence>
<keyword evidence="4 5" id="KW-0472">Membrane</keyword>
<name>A0A2H3KCY9_9FLAO</name>
<keyword evidence="6" id="KW-0489">Methyltransferase</keyword>
<dbReference type="GO" id="GO:0012505">
    <property type="term" value="C:endomembrane system"/>
    <property type="evidence" value="ECO:0007669"/>
    <property type="project" value="UniProtKB-SubCell"/>
</dbReference>
<proteinExistence type="predicted"/>
<dbReference type="Gene3D" id="1.20.120.1630">
    <property type="match status" value="1"/>
</dbReference>
<comment type="caution">
    <text evidence="6">The sequence shown here is derived from an EMBL/GenBank/DDBJ whole genome shotgun (WGS) entry which is preliminary data.</text>
</comment>
<sequence>MMSKTEKLPHYRHLLLKKTTKDYLMVSIQFLLFGLYAFDVLPHFEAPKTLIDMGLILTVFGVLVVLMAILQLNTSLTIFPTPKSHSTLLSKGVFKYSRHPIYSGILMLTVGNAISQTSYYKLIISGLLVVLFYFKSQYEEQQLAKKFPEYQDYQKKVRRFF</sequence>
<feature type="transmembrane region" description="Helical" evidence="5">
    <location>
        <begin position="21"/>
        <end position="38"/>
    </location>
</feature>
<reference evidence="6 7" key="1">
    <citation type="submission" date="2017-09" db="EMBL/GenBank/DDBJ databases">
        <title>Whole genomes of Flavobacteriaceae.</title>
        <authorList>
            <person name="Stine C."/>
            <person name="Li C."/>
            <person name="Tadesse D."/>
        </authorList>
    </citation>
    <scope>NUCLEOTIDE SEQUENCE [LARGE SCALE GENOMIC DNA]</scope>
    <source>
        <strain evidence="6 7">ATCC 35036</strain>
    </source>
</reference>
<evidence type="ECO:0000256" key="4">
    <source>
        <dbReference type="ARBA" id="ARBA00023136"/>
    </source>
</evidence>